<dbReference type="OrthoDB" id="226701at2"/>
<keyword evidence="3" id="KW-1003">Cell membrane</keyword>
<dbReference type="EMBL" id="BFAG01000002">
    <property type="protein sequence ID" value="GBF04752.1"/>
    <property type="molecule type" value="Genomic_DNA"/>
</dbReference>
<dbReference type="RefSeq" id="WP_103128215.1">
    <property type="nucleotide sequence ID" value="NZ_BFAG01000002.1"/>
</dbReference>
<dbReference type="Gene3D" id="3.40.50.300">
    <property type="entry name" value="P-loop containing nucleotide triphosphate hydrolases"/>
    <property type="match status" value="1"/>
</dbReference>
<reference evidence="10" key="1">
    <citation type="submission" date="2018-01" db="EMBL/GenBank/DDBJ databases">
        <title>Draft Genome Sequence of the Radioresistant Bacterium Deinococcus aerius TR0125, Isolated from the Higher Atmosphere above Japan.</title>
        <authorList>
            <person name="Satoh K."/>
            <person name="Arai H."/>
            <person name="Sanzen T."/>
            <person name="Kawaguchi Y."/>
            <person name="Hayashi H."/>
            <person name="Yokobori S."/>
            <person name="Yamagishi A."/>
            <person name="Oono Y."/>
            <person name="Narumi I."/>
        </authorList>
    </citation>
    <scope>NUCLEOTIDE SEQUENCE [LARGE SCALE GENOMIC DNA]</scope>
    <source>
        <strain evidence="10">TR0125</strain>
    </source>
</reference>
<dbReference type="SUPFAM" id="SSF52540">
    <property type="entry name" value="P-loop containing nucleoside triphosphate hydrolases"/>
    <property type="match status" value="1"/>
</dbReference>
<sequence>MSHASAPAGTVQQSQGVRTFPVGWLLLFLATLLVPGSFAVHTAGQVSQVMVDKGWPAALHSQTFVLDCTLSQACNAAFQQGFARLFPLWSLAPPAVGLVIYGFKARPRTYPTKDPGLAWWAQADDQGLNQYRTHDPMRPENKLLGYLGHLLSVGREGKIEYRKTFPLYVRMAALAENVLVLGGVGAGKTRGYFRPLIMLAAHLGFTVIVFDLKYPQPDSGFFDMIGYWARRRRRVMMFTPFSLNTMRLPLLDSIEDYASALRMATTIMPPPEYGQEPGKHYRDRDRGVLAAFLLYLARSDTPNFRELLRMAQFTPNELKKWFEDQAAFDENSEVVLNLKGIFAQGNQEVASVLQGIKNALRIFYNPMVARATESLVGENIDVRAAFREPTLLYIGIQQEYMMEGDGVVLLQLVKRSIDRDLQREAAAQGGVLKRHAAYVLDEFPSFGQLPYMMRSLGVLRSYNVSHHIGVQNLAQLAVVYGDNYSKALTTNVIGRKIFFPLAVDDEEREIFSQYVGKTTVYDISEGDTRRRFLGTSLDETTRQSIGLRKIAVPLLAPEEFPHFRPMEAVIKVRGANPIRTFMPAIEDPFLDGPDIPRGIPNRLHELYRQVNPGRENMAHVTQQIIRSGVLGTATTPEEDFSAQQHERFRTWVNGVLESGARVRFSASDRERLYVRTADLPEALKEGRTLQGFYSRGWTGRADSDELRLKPEGLALLSRDLRLRLNKQATFGALDLWLEQNGSMVEGHEAREALGSDERPEVQAILEGERVYLRFLPCRDLFGAAPEVLSKRIGKSQYILIDRQDPSGFWNALQDARVKAHEQDAAPAGAEDTRPAPSQAVRKRPTSKPWTRDEEEARHPEGAQEADPQETRGSEAEGRRPGLRKTKKKRLVDRTWTNEEEETRGQEAEQEADRFPHETLGAEDEDGPSLWQTLEKHRAPKEF</sequence>
<comment type="similarity">
    <text evidence="2">Belongs to the VirD4/TraG family.</text>
</comment>
<feature type="region of interest" description="Disordered" evidence="7">
    <location>
        <begin position="819"/>
        <end position="942"/>
    </location>
</feature>
<evidence type="ECO:0000256" key="6">
    <source>
        <dbReference type="ARBA" id="ARBA00023136"/>
    </source>
</evidence>
<feature type="compositionally biased region" description="Basic and acidic residues" evidence="7">
    <location>
        <begin position="849"/>
        <end position="861"/>
    </location>
</feature>
<dbReference type="InterPro" id="IPR027417">
    <property type="entry name" value="P-loop_NTPase"/>
</dbReference>
<evidence type="ECO:0000313" key="10">
    <source>
        <dbReference type="Proteomes" id="UP000236569"/>
    </source>
</evidence>
<dbReference type="Proteomes" id="UP000236569">
    <property type="component" value="Unassembled WGS sequence"/>
</dbReference>
<dbReference type="InterPro" id="IPR003688">
    <property type="entry name" value="TraG/VirD4"/>
</dbReference>
<evidence type="ECO:0000256" key="4">
    <source>
        <dbReference type="ARBA" id="ARBA00022692"/>
    </source>
</evidence>
<evidence type="ECO:0000256" key="2">
    <source>
        <dbReference type="ARBA" id="ARBA00008806"/>
    </source>
</evidence>
<keyword evidence="6 8" id="KW-0472">Membrane</keyword>
<name>A0A2I9CSS5_9DEIO</name>
<comment type="caution">
    <text evidence="9">The sequence shown here is derived from an EMBL/GenBank/DDBJ whole genome shotgun (WGS) entry which is preliminary data.</text>
</comment>
<proteinExistence type="inferred from homology"/>
<feature type="compositionally biased region" description="Basic and acidic residues" evidence="7">
    <location>
        <begin position="933"/>
        <end position="942"/>
    </location>
</feature>
<feature type="compositionally biased region" description="Basic and acidic residues" evidence="7">
    <location>
        <begin position="891"/>
        <end position="916"/>
    </location>
</feature>
<comment type="subcellular location">
    <subcellularLocation>
        <location evidence="1">Cell membrane</location>
        <topology evidence="1">Multi-pass membrane protein</topology>
    </subcellularLocation>
</comment>
<evidence type="ECO:0000256" key="3">
    <source>
        <dbReference type="ARBA" id="ARBA00022475"/>
    </source>
</evidence>
<keyword evidence="10" id="KW-1185">Reference proteome</keyword>
<dbReference type="CDD" id="cd01127">
    <property type="entry name" value="TrwB_TraG_TraD_VirD4"/>
    <property type="match status" value="1"/>
</dbReference>
<dbReference type="Pfam" id="PF02534">
    <property type="entry name" value="T4SS-DNA_transf"/>
    <property type="match status" value="1"/>
</dbReference>
<feature type="compositionally biased region" description="Basic and acidic residues" evidence="7">
    <location>
        <begin position="868"/>
        <end position="879"/>
    </location>
</feature>
<keyword evidence="5 8" id="KW-1133">Transmembrane helix</keyword>
<keyword evidence="4 8" id="KW-0812">Transmembrane</keyword>
<dbReference type="AlphaFoldDB" id="A0A2I9CSS5"/>
<feature type="compositionally biased region" description="Basic residues" evidence="7">
    <location>
        <begin position="880"/>
        <end position="890"/>
    </location>
</feature>
<gene>
    <name evidence="9" type="ORF">DAERI_020349</name>
</gene>
<dbReference type="InterPro" id="IPR051539">
    <property type="entry name" value="T4SS-coupling_protein"/>
</dbReference>
<organism evidence="9 10">
    <name type="scientific">Deinococcus aerius</name>
    <dbReference type="NCBI Taxonomy" id="200253"/>
    <lineage>
        <taxon>Bacteria</taxon>
        <taxon>Thermotogati</taxon>
        <taxon>Deinococcota</taxon>
        <taxon>Deinococci</taxon>
        <taxon>Deinococcales</taxon>
        <taxon>Deinococcaceae</taxon>
        <taxon>Deinococcus</taxon>
    </lineage>
</organism>
<evidence type="ECO:0000256" key="7">
    <source>
        <dbReference type="SAM" id="MobiDB-lite"/>
    </source>
</evidence>
<dbReference type="PANTHER" id="PTHR37937:SF1">
    <property type="entry name" value="CONJUGATIVE TRANSFER: DNA TRANSPORT"/>
    <property type="match status" value="1"/>
</dbReference>
<evidence type="ECO:0000256" key="8">
    <source>
        <dbReference type="SAM" id="Phobius"/>
    </source>
</evidence>
<evidence type="ECO:0000256" key="5">
    <source>
        <dbReference type="ARBA" id="ARBA00022989"/>
    </source>
</evidence>
<dbReference type="PANTHER" id="PTHR37937">
    <property type="entry name" value="CONJUGATIVE TRANSFER: DNA TRANSPORT"/>
    <property type="match status" value="1"/>
</dbReference>
<evidence type="ECO:0000313" key="9">
    <source>
        <dbReference type="EMBL" id="GBF04752.1"/>
    </source>
</evidence>
<protein>
    <submittedName>
        <fullName evidence="9">TRAG family protein</fullName>
    </submittedName>
</protein>
<evidence type="ECO:0000256" key="1">
    <source>
        <dbReference type="ARBA" id="ARBA00004651"/>
    </source>
</evidence>
<dbReference type="GO" id="GO:0005886">
    <property type="term" value="C:plasma membrane"/>
    <property type="evidence" value="ECO:0007669"/>
    <property type="project" value="UniProtKB-SubCell"/>
</dbReference>
<accession>A0A2I9CSS5</accession>
<feature type="transmembrane region" description="Helical" evidence="8">
    <location>
        <begin position="20"/>
        <end position="40"/>
    </location>
</feature>
<feature type="transmembrane region" description="Helical" evidence="8">
    <location>
        <begin position="167"/>
        <end position="186"/>
    </location>
</feature>